<evidence type="ECO:0000313" key="2">
    <source>
        <dbReference type="Proteomes" id="UP000616779"/>
    </source>
</evidence>
<evidence type="ECO:0000313" key="1">
    <source>
        <dbReference type="EMBL" id="NOU75822.1"/>
    </source>
</evidence>
<dbReference type="SUPFAM" id="SSF140500">
    <property type="entry name" value="BAS1536-like"/>
    <property type="match status" value="1"/>
</dbReference>
<gene>
    <name evidence="1" type="ORF">GC098_31465</name>
</gene>
<dbReference type="InterPro" id="IPR037208">
    <property type="entry name" value="Spo0E-like_sf"/>
</dbReference>
<dbReference type="Gene3D" id="4.10.280.10">
    <property type="entry name" value="Helix-loop-helix DNA-binding domain"/>
    <property type="match status" value="1"/>
</dbReference>
<proteinExistence type="predicted"/>
<protein>
    <submittedName>
        <fullName evidence="1">Spo0E family sporulation regulatory protein-aspartic acid phosphatase</fullName>
    </submittedName>
</protein>
<dbReference type="InterPro" id="IPR018540">
    <property type="entry name" value="Spo0E-like"/>
</dbReference>
<name>A0ABX1Y4K1_9BACL</name>
<reference evidence="1 2" key="1">
    <citation type="submission" date="2019-10" db="EMBL/GenBank/DDBJ databases">
        <title>Description of Paenibacillus terrestris sp. nov.</title>
        <authorList>
            <person name="Carlier A."/>
            <person name="Qi S."/>
        </authorList>
    </citation>
    <scope>NUCLEOTIDE SEQUENCE [LARGE SCALE GENOMIC DNA]</scope>
    <source>
        <strain evidence="1 2">LMG 31458</strain>
    </source>
</reference>
<accession>A0ABX1Y4K1</accession>
<dbReference type="Pfam" id="PF09388">
    <property type="entry name" value="SpoOE-like"/>
    <property type="match status" value="1"/>
</dbReference>
<comment type="caution">
    <text evidence="1">The sequence shown here is derived from an EMBL/GenBank/DDBJ whole genome shotgun (WGS) entry which is preliminary data.</text>
</comment>
<dbReference type="InterPro" id="IPR036638">
    <property type="entry name" value="HLH_DNA-bd_sf"/>
</dbReference>
<dbReference type="Proteomes" id="UP000616779">
    <property type="component" value="Unassembled WGS sequence"/>
</dbReference>
<dbReference type="EMBL" id="WHOA01000234">
    <property type="protein sequence ID" value="NOU75822.1"/>
    <property type="molecule type" value="Genomic_DNA"/>
</dbReference>
<organism evidence="1 2">
    <name type="scientific">Paenibacillus phytorum</name>
    <dbReference type="NCBI Taxonomy" id="2654977"/>
    <lineage>
        <taxon>Bacteria</taxon>
        <taxon>Bacillati</taxon>
        <taxon>Bacillota</taxon>
        <taxon>Bacilli</taxon>
        <taxon>Bacillales</taxon>
        <taxon>Paenibacillaceae</taxon>
        <taxon>Paenibacillus</taxon>
    </lineage>
</organism>
<keyword evidence="2" id="KW-1185">Reference proteome</keyword>
<sequence length="77" mass="8928">MGKFPLKRELSKALHEQAADNLSAIDQAIYEKRQQLNKYARTYGLSDPRCLHCSMELDELINAFNKINKTIDMDKNK</sequence>